<dbReference type="Proteomes" id="UP001156641">
    <property type="component" value="Unassembled WGS sequence"/>
</dbReference>
<organism evidence="1 2">
    <name type="scientific">Acidocella aquatica</name>
    <dbReference type="NCBI Taxonomy" id="1922313"/>
    <lineage>
        <taxon>Bacteria</taxon>
        <taxon>Pseudomonadati</taxon>
        <taxon>Pseudomonadota</taxon>
        <taxon>Alphaproteobacteria</taxon>
        <taxon>Acetobacterales</taxon>
        <taxon>Acidocellaceae</taxon>
        <taxon>Acidocella</taxon>
    </lineage>
</organism>
<keyword evidence="2" id="KW-1185">Reference proteome</keyword>
<accession>A0ABQ6A1W8</accession>
<name>A0ABQ6A1W8_9PROT</name>
<dbReference type="PANTHER" id="PTHR39338:SF7">
    <property type="entry name" value="BLL6692 PROTEIN"/>
    <property type="match status" value="1"/>
</dbReference>
<evidence type="ECO:0000313" key="2">
    <source>
        <dbReference type="Proteomes" id="UP001156641"/>
    </source>
</evidence>
<evidence type="ECO:0000313" key="1">
    <source>
        <dbReference type="EMBL" id="GLR65603.1"/>
    </source>
</evidence>
<protein>
    <submittedName>
        <fullName evidence="1">VWA domain-containing protein</fullName>
    </submittedName>
</protein>
<sequence>MFLAFFLALRAAGVKVSLREFLTLQEAMQAGLADYDVDHFYYLARATWVKDERFLDKFDRVFAESFKGILQPQPVAPDGVPVQEIPEEWLRKLVEKNLTPEEKAEIEAMGGFEKLMETLRQRLAEQKGRHQGGNKWIGTAGTSPFGAYGYNPEGVRIGQESGRNRSAVKVWDQRSFKNLAGDVELGTRNMKVALRRLRRFAREGAADELDLSGTITSTARNAGYLDLKMVPERHNAVKILLLLDIGGSMDDHIALSEQLFTAAGSEFKHLKHLYFHNCPYEMLWKDARMRGQDAVATSDVLNTYDHTWKLVFVGDAAMSPYEIMQPGGGISSWNAESGQTWLTRIIAAYPKAVWLNPVGEQHWNYTQSTRMIRALMEERMYGLTLEGLDAAMRRLMH</sequence>
<dbReference type="RefSeq" id="WP_284256104.1">
    <property type="nucleotide sequence ID" value="NZ_BSOS01000005.1"/>
</dbReference>
<dbReference type="PANTHER" id="PTHR39338">
    <property type="entry name" value="BLL5662 PROTEIN-RELATED"/>
    <property type="match status" value="1"/>
</dbReference>
<dbReference type="EMBL" id="BSOS01000005">
    <property type="protein sequence ID" value="GLR65603.1"/>
    <property type="molecule type" value="Genomic_DNA"/>
</dbReference>
<reference evidence="2" key="1">
    <citation type="journal article" date="2019" name="Int. J. Syst. Evol. Microbiol.">
        <title>The Global Catalogue of Microorganisms (GCM) 10K type strain sequencing project: providing services to taxonomists for standard genome sequencing and annotation.</title>
        <authorList>
            <consortium name="The Broad Institute Genomics Platform"/>
            <consortium name="The Broad Institute Genome Sequencing Center for Infectious Disease"/>
            <person name="Wu L."/>
            <person name="Ma J."/>
        </authorList>
    </citation>
    <scope>NUCLEOTIDE SEQUENCE [LARGE SCALE GENOMIC DNA]</scope>
    <source>
        <strain evidence="2">NBRC 112502</strain>
    </source>
</reference>
<gene>
    <name evidence="1" type="ORF">GCM10010909_02810</name>
</gene>
<proteinExistence type="predicted"/>
<comment type="caution">
    <text evidence="1">The sequence shown here is derived from an EMBL/GenBank/DDBJ whole genome shotgun (WGS) entry which is preliminary data.</text>
</comment>